<evidence type="ECO:0000313" key="4">
    <source>
        <dbReference type="Proteomes" id="UP001237823"/>
    </source>
</evidence>
<gene>
    <name evidence="3" type="ORF">QUG92_16380</name>
</gene>
<keyword evidence="2" id="KW-0812">Transmembrane</keyword>
<keyword evidence="4" id="KW-1185">Reference proteome</keyword>
<keyword evidence="2" id="KW-1133">Transmembrane helix</keyword>
<evidence type="ECO:0000313" key="3">
    <source>
        <dbReference type="EMBL" id="MDM7886687.1"/>
    </source>
</evidence>
<organism evidence="3 4">
    <name type="scientific">Curtobacterium citri</name>
    <dbReference type="NCBI Taxonomy" id="3055139"/>
    <lineage>
        <taxon>Bacteria</taxon>
        <taxon>Bacillati</taxon>
        <taxon>Actinomycetota</taxon>
        <taxon>Actinomycetes</taxon>
        <taxon>Micrococcales</taxon>
        <taxon>Microbacteriaceae</taxon>
        <taxon>Curtobacterium</taxon>
    </lineage>
</organism>
<comment type="caution">
    <text evidence="3">The sequence shown here is derived from an EMBL/GenBank/DDBJ whole genome shotgun (WGS) entry which is preliminary data.</text>
</comment>
<evidence type="ECO:0000256" key="2">
    <source>
        <dbReference type="SAM" id="Phobius"/>
    </source>
</evidence>
<dbReference type="EMBL" id="JAUCML010000015">
    <property type="protein sequence ID" value="MDM7886687.1"/>
    <property type="molecule type" value="Genomic_DNA"/>
</dbReference>
<feature type="transmembrane region" description="Helical" evidence="2">
    <location>
        <begin position="48"/>
        <end position="70"/>
    </location>
</feature>
<protein>
    <submittedName>
        <fullName evidence="3">Uncharacterized protein</fullName>
    </submittedName>
</protein>
<name>A0ABT7TAS1_9MICO</name>
<proteinExistence type="predicted"/>
<dbReference type="Proteomes" id="UP001237823">
    <property type="component" value="Unassembled WGS sequence"/>
</dbReference>
<accession>A0ABT7TAS1</accession>
<sequence>MTTITATDLQVAPTTAHDAVSLRRRRRPAQRSPFTEVLEARRQHTLQVAAVSSGILSVTVAASAAIILTLSA</sequence>
<keyword evidence="2" id="KW-0472">Membrane</keyword>
<evidence type="ECO:0000256" key="1">
    <source>
        <dbReference type="SAM" id="MobiDB-lite"/>
    </source>
</evidence>
<dbReference type="RefSeq" id="WP_069712696.1">
    <property type="nucleotide sequence ID" value="NZ_JAUCML010000015.1"/>
</dbReference>
<reference evidence="3 4" key="1">
    <citation type="submission" date="2023-06" db="EMBL/GenBank/DDBJ databases">
        <authorList>
            <person name="Feng G."/>
            <person name="Li J."/>
            <person name="Zhu H."/>
        </authorList>
    </citation>
    <scope>NUCLEOTIDE SEQUENCE [LARGE SCALE GENOMIC DNA]</scope>
    <source>
        <strain evidence="3 4">RHCKG23</strain>
    </source>
</reference>
<feature type="region of interest" description="Disordered" evidence="1">
    <location>
        <begin position="15"/>
        <end position="34"/>
    </location>
</feature>